<dbReference type="SUPFAM" id="SSF52540">
    <property type="entry name" value="P-loop containing nucleoside triphosphate hydrolases"/>
    <property type="match status" value="1"/>
</dbReference>
<dbReference type="eggNOG" id="COG5635">
    <property type="taxonomic scope" value="Bacteria"/>
</dbReference>
<dbReference type="InterPro" id="IPR016024">
    <property type="entry name" value="ARM-type_fold"/>
</dbReference>
<reference evidence="1 2" key="2">
    <citation type="journal article" date="2011" name="BMC Genomics">
        <title>Sequence of the hyperplastic genome of the naturally competent Thermus scotoductus SA-01.</title>
        <authorList>
            <person name="Gounder K."/>
            <person name="Brzuszkiewicz E."/>
            <person name="Liesegang H."/>
            <person name="Wollherr A."/>
            <person name="Daniel R."/>
            <person name="Gottschalk G."/>
            <person name="Reva O."/>
            <person name="Kumwenda B."/>
            <person name="Srivastava M."/>
            <person name="Bricio C."/>
            <person name="Berenguer J."/>
            <person name="van Heerden E."/>
            <person name="Litthauer D."/>
        </authorList>
    </citation>
    <scope>NUCLEOTIDE SEQUENCE [LARGE SCALE GENOMIC DNA]</scope>
    <source>
        <strain evidence="2">ATCC 700910 / SA-01</strain>
    </source>
</reference>
<gene>
    <name evidence="1" type="ordered locus">TSC_c08210</name>
</gene>
<dbReference type="SUPFAM" id="SSF48371">
    <property type="entry name" value="ARM repeat"/>
    <property type="match status" value="1"/>
</dbReference>
<evidence type="ECO:0000313" key="1">
    <source>
        <dbReference type="EMBL" id="ADW21447.1"/>
    </source>
</evidence>
<accession>E8PNH2</accession>
<reference evidence="2" key="1">
    <citation type="submission" date="2010-03" db="EMBL/GenBank/DDBJ databases">
        <title>The genome sequence of Thermus scotoductus SA-01.</title>
        <authorList>
            <person name="Gounder K."/>
            <person name="Liesegang H."/>
            <person name="Brzuszkiewicz E."/>
            <person name="Wollherr A."/>
            <person name="Daniel R."/>
            <person name="Gottschalk G."/>
            <person name="van Heerden E."/>
            <person name="Litthauer D."/>
        </authorList>
    </citation>
    <scope>NUCLEOTIDE SEQUENCE [LARGE SCALE GENOMIC DNA]</scope>
    <source>
        <strain evidence="2">ATCC 700910 / SA-01</strain>
    </source>
</reference>
<dbReference type="HOGENOM" id="CLU_243708_0_0_0"/>
<dbReference type="KEGG" id="tsc:TSC_c08210"/>
<protein>
    <submittedName>
        <fullName evidence="1">Uncharacterized protein</fullName>
    </submittedName>
</protein>
<dbReference type="InterPro" id="IPR027417">
    <property type="entry name" value="P-loop_NTPase"/>
</dbReference>
<dbReference type="EMBL" id="CP001962">
    <property type="protein sequence ID" value="ADW21447.1"/>
    <property type="molecule type" value="Genomic_DNA"/>
</dbReference>
<organism evidence="1 2">
    <name type="scientific">Thermus scotoductus (strain ATCC 700910 / SA-01)</name>
    <dbReference type="NCBI Taxonomy" id="743525"/>
    <lineage>
        <taxon>Bacteria</taxon>
        <taxon>Thermotogati</taxon>
        <taxon>Deinococcota</taxon>
        <taxon>Deinococci</taxon>
        <taxon>Thermales</taxon>
        <taxon>Thermaceae</taxon>
        <taxon>Thermus</taxon>
    </lineage>
</organism>
<dbReference type="Gene3D" id="3.40.50.300">
    <property type="entry name" value="P-loop containing nucleotide triphosphate hydrolases"/>
    <property type="match status" value="1"/>
</dbReference>
<sequence>MVAGASAGGAATAGGMDFQHRVAAWVAVCILAEKDATPPWNLPEGTTLEWLLCETDQPVDDLLVGTSANGLVFAQIKRTLQLSRAPDSDLASALDQFVRQFIACQSKTPGTQPRDRALDPLKDRFVIITSPSSSEPIKVHLRQVLNRVRSLLQHQSLDEAATNKKELKALSVLKELARRSWQRSLGTDPSDGEFRQLFSLLHVQVLDLEEGQIDELRAKDLLRTAVLQDPDGADAAWARLISLCANLAAQRLGANRSTLQRELLNARLPLRAPRSYQHDIERLKKYSATIVETLAHLAQIRIGPTTIKIQRACTRALREVAEENSILVVGKPGAGKSGALHDLARALQEEGRDCVFLAVDRLAAQSLGELREEIGLDYELLEVLDNWPGIQPAFLVIDALDAARGNPAATMVRDLIRRVVEKGGRWRVVASIRKFDLRYSEEIKDLFVGSPPTEFQDPEFGRVRHLNIPRLSEEEFAQIEPQSAELYALIRSAPAELRDLLRVPFNLRLMAKLVGTGVNPDELTPISTQLELLDQYWSHQVIRSDRDQYGGTREDVLRKACERMVAERVLYVERQAVAGTDTNPLLDDLLSTQILTEWQSSPETQPERYILAFAHHVLFDYAVARLLLRGPREKVVRRLVDDPDLVVFIRPSIMLHFSYLWNSDRKQFWDLVFWVIRTPEIPEIGKLIGPSTAAELTRTLSDLEPLCATLESSDAQKQGAAEQALRHLVGALLAGVPGAARLLGPGAGPWSELLERVSRNLRPSVAYAVRPLLMNLCDHPEEFTPAQRTAVGQTARRLLAFAWSQVPRDSWLVIPALQAVCRTYESDPVASAALIRRCLEPSHLTQFGFEEMPCLAREVERLIFLDPGLVQEIYQVAFNHQELSEEPTHLGHSRILPLRSNRRQDYQMALYGLAEVFPQFLDRAPQEATHTLIAVMEAYVAQRRSPASGKWYEETFDFNGQTAHLRTDYSAIWDEGDTYRHPEPLRMLDAFQQYLEKLAEQPEAIDELRKLVQILVSKNRLAVVWRRVLRVGARFPCTFGREILPLAWAVPVLTSLDTTAPVGEFIRAIFPTLDTEARQRIERAILSIPEAVPPDHRKAGNNISHRLLGCLTADKIVTDEAWHLVEELRSKNAIPPNEPPVRFEVGLGGPYGEEEYLREQGVPVEAEANRRIRELEQPVKEFADRHLNSVPSLQESADVLPALRALHEALSGADADGVHPKQRDHAWDHLAAACARIARTDGIADQLGTFVRDILLEASRHPEPTHHPEYDAQFDERPFWGKPAARIEAAEGLIVLAHHATHAGPDVLEAVQRLSEDPVPAVRFQIAKSLNALYQTAPEFMWCIVERMCREEPSRGVLQGLLTGPLGGLAGAEPDRVAALTKTIFDRVREGPGAKTVREFCVGLFTGLYIWHGQDLSGQVVLEIASRPDAYPDEVHHVLIHLREPVTHGPTSPPDPKADAVRRRALDLLERILHSTRNTLKDLEERHAGVPFNEWPQQDVDRAKSLLQLIDAIGREIYFASGAYDGKRQGQSRAARMPKLESERFYREAKEILDELADIGLPSTAHHLLETLEFFVSLDPRGVFLRIGRVVRAGQKGGYQYESLAADRIVRLVERYLAEYRSLLRDDLECRRTLVEILDVFVQAGWPKARQLAYRLEEIFR</sequence>
<evidence type="ECO:0000313" key="2">
    <source>
        <dbReference type="Proteomes" id="UP000008087"/>
    </source>
</evidence>
<dbReference type="Proteomes" id="UP000008087">
    <property type="component" value="Chromosome"/>
</dbReference>
<dbReference type="STRING" id="743525.TSC_c08210"/>
<proteinExistence type="predicted"/>
<name>E8PNH2_THESS</name>